<dbReference type="RefSeq" id="WP_073629969.1">
    <property type="nucleotide sequence ID" value="NZ_FRXO01000005.1"/>
</dbReference>
<reference evidence="2 3" key="1">
    <citation type="submission" date="2016-12" db="EMBL/GenBank/DDBJ databases">
        <authorList>
            <person name="Song W.-J."/>
            <person name="Kurnit D.M."/>
        </authorList>
    </citation>
    <scope>NUCLEOTIDE SEQUENCE [LARGE SCALE GENOMIC DNA]</scope>
    <source>
        <strain evidence="2 3">DSM 19599</strain>
    </source>
</reference>
<evidence type="ECO:0000256" key="1">
    <source>
        <dbReference type="SAM" id="MobiDB-lite"/>
    </source>
</evidence>
<organism evidence="2 3">
    <name type="scientific">Pseudoxanthobacter soli DSM 19599</name>
    <dbReference type="NCBI Taxonomy" id="1123029"/>
    <lineage>
        <taxon>Bacteria</taxon>
        <taxon>Pseudomonadati</taxon>
        <taxon>Pseudomonadota</taxon>
        <taxon>Alphaproteobacteria</taxon>
        <taxon>Hyphomicrobiales</taxon>
        <taxon>Segnochrobactraceae</taxon>
        <taxon>Pseudoxanthobacter</taxon>
    </lineage>
</organism>
<accession>A0A1M7ZN38</accession>
<feature type="region of interest" description="Disordered" evidence="1">
    <location>
        <begin position="1"/>
        <end position="27"/>
    </location>
</feature>
<dbReference type="AlphaFoldDB" id="A0A1M7ZN38"/>
<evidence type="ECO:0000313" key="3">
    <source>
        <dbReference type="Proteomes" id="UP000186406"/>
    </source>
</evidence>
<keyword evidence="3" id="KW-1185">Reference proteome</keyword>
<sequence length="90" mass="9247">MTPPVPARANHRPGAASPGALSPGALSPSALSWSRSVASGVMFARHASALQALREEANATKWRIVELAQAALFGGLATFLCYQAIGAVAF</sequence>
<name>A0A1M7ZN38_9HYPH</name>
<gene>
    <name evidence="2" type="ORF">SAMN02745172_02975</name>
</gene>
<protein>
    <submittedName>
        <fullName evidence="2">Uncharacterized protein</fullName>
    </submittedName>
</protein>
<dbReference type="Proteomes" id="UP000186406">
    <property type="component" value="Unassembled WGS sequence"/>
</dbReference>
<feature type="compositionally biased region" description="Low complexity" evidence="1">
    <location>
        <begin position="13"/>
        <end position="27"/>
    </location>
</feature>
<dbReference type="EMBL" id="FRXO01000005">
    <property type="protein sequence ID" value="SHO66318.1"/>
    <property type="molecule type" value="Genomic_DNA"/>
</dbReference>
<proteinExistence type="predicted"/>
<evidence type="ECO:0000313" key="2">
    <source>
        <dbReference type="EMBL" id="SHO66318.1"/>
    </source>
</evidence>